<dbReference type="AlphaFoldDB" id="A0A5N7B4L4"/>
<protein>
    <recommendedName>
        <fullName evidence="5">Transmembrane protein</fullName>
    </recommendedName>
</protein>
<keyword evidence="2" id="KW-0472">Membrane</keyword>
<keyword evidence="2" id="KW-0812">Transmembrane</keyword>
<evidence type="ECO:0008006" key="5">
    <source>
        <dbReference type="Google" id="ProtNLM"/>
    </source>
</evidence>
<proteinExistence type="predicted"/>
<sequence>MAAAQFRRAFRYPDDSGDEKHEREELDEEEQEVVIERLRAQNEKRDAEYTVIFAVIPLLSASVFIPTVFRRGSGLEERSLSFLGILSLIATAYIMKYVPFQRPDSKGKGPMRNSGILTHLRKVLLPVNAAICGLLLLVWLLSPVELPRDTYIVPGAMLAIIMLARKMMVSVDLKYLENLRYGYKGV</sequence>
<evidence type="ECO:0000313" key="4">
    <source>
        <dbReference type="Proteomes" id="UP000326198"/>
    </source>
</evidence>
<dbReference type="OrthoDB" id="3358048at2759"/>
<organism evidence="3 4">
    <name type="scientific">Aspergillus bertholletiae</name>
    <dbReference type="NCBI Taxonomy" id="1226010"/>
    <lineage>
        <taxon>Eukaryota</taxon>
        <taxon>Fungi</taxon>
        <taxon>Dikarya</taxon>
        <taxon>Ascomycota</taxon>
        <taxon>Pezizomycotina</taxon>
        <taxon>Eurotiomycetes</taxon>
        <taxon>Eurotiomycetidae</taxon>
        <taxon>Eurotiales</taxon>
        <taxon>Aspergillaceae</taxon>
        <taxon>Aspergillus</taxon>
        <taxon>Aspergillus subgen. Circumdati</taxon>
    </lineage>
</organism>
<feature type="transmembrane region" description="Helical" evidence="2">
    <location>
        <begin position="47"/>
        <end position="68"/>
    </location>
</feature>
<dbReference type="EMBL" id="ML736239">
    <property type="protein sequence ID" value="KAE8376486.1"/>
    <property type="molecule type" value="Genomic_DNA"/>
</dbReference>
<gene>
    <name evidence="3" type="ORF">BDV26DRAFT_265411</name>
</gene>
<feature type="compositionally biased region" description="Basic and acidic residues" evidence="1">
    <location>
        <begin position="11"/>
        <end position="24"/>
    </location>
</feature>
<feature type="region of interest" description="Disordered" evidence="1">
    <location>
        <begin position="1"/>
        <end position="28"/>
    </location>
</feature>
<feature type="transmembrane region" description="Helical" evidence="2">
    <location>
        <begin position="119"/>
        <end position="139"/>
    </location>
</feature>
<name>A0A5N7B4L4_9EURO</name>
<evidence type="ECO:0000256" key="1">
    <source>
        <dbReference type="SAM" id="MobiDB-lite"/>
    </source>
</evidence>
<keyword evidence="2" id="KW-1133">Transmembrane helix</keyword>
<keyword evidence="4" id="KW-1185">Reference proteome</keyword>
<evidence type="ECO:0000256" key="2">
    <source>
        <dbReference type="SAM" id="Phobius"/>
    </source>
</evidence>
<feature type="transmembrane region" description="Helical" evidence="2">
    <location>
        <begin position="80"/>
        <end position="98"/>
    </location>
</feature>
<dbReference type="Proteomes" id="UP000326198">
    <property type="component" value="Unassembled WGS sequence"/>
</dbReference>
<accession>A0A5N7B4L4</accession>
<reference evidence="3 4" key="1">
    <citation type="submission" date="2019-04" db="EMBL/GenBank/DDBJ databases">
        <title>Friends and foes A comparative genomics studyof 23 Aspergillus species from section Flavi.</title>
        <authorList>
            <consortium name="DOE Joint Genome Institute"/>
            <person name="Kjaerbolling I."/>
            <person name="Vesth T."/>
            <person name="Frisvad J.C."/>
            <person name="Nybo J.L."/>
            <person name="Theobald S."/>
            <person name="Kildgaard S."/>
            <person name="Isbrandt T."/>
            <person name="Kuo A."/>
            <person name="Sato A."/>
            <person name="Lyhne E.K."/>
            <person name="Kogle M.E."/>
            <person name="Wiebenga A."/>
            <person name="Kun R.S."/>
            <person name="Lubbers R.J."/>
            <person name="Makela M.R."/>
            <person name="Barry K."/>
            <person name="Chovatia M."/>
            <person name="Clum A."/>
            <person name="Daum C."/>
            <person name="Haridas S."/>
            <person name="He G."/>
            <person name="LaButti K."/>
            <person name="Lipzen A."/>
            <person name="Mondo S."/>
            <person name="Riley R."/>
            <person name="Salamov A."/>
            <person name="Simmons B.A."/>
            <person name="Magnuson J.K."/>
            <person name="Henrissat B."/>
            <person name="Mortensen U.H."/>
            <person name="Larsen T.O."/>
            <person name="Devries R.P."/>
            <person name="Grigoriev I.V."/>
            <person name="Machida M."/>
            <person name="Baker S.E."/>
            <person name="Andersen M.R."/>
        </authorList>
    </citation>
    <scope>NUCLEOTIDE SEQUENCE [LARGE SCALE GENOMIC DNA]</scope>
    <source>
        <strain evidence="3 4">IBT 29228</strain>
    </source>
</reference>
<feature type="transmembrane region" description="Helical" evidence="2">
    <location>
        <begin position="151"/>
        <end position="168"/>
    </location>
</feature>
<evidence type="ECO:0000313" key="3">
    <source>
        <dbReference type="EMBL" id="KAE8376486.1"/>
    </source>
</evidence>